<sequence length="125" mass="13518">MVAERRRSEEEEGEKQQPPAPALSPWDCGSPLYDAFELASVYRVLDTHLMALPHARRRPSPPRSRGAADAAAALALAERAAAVAKGRGRRRRAVAKAARRTGKAVLHSIFRSVPVCVGGGGRRAW</sequence>
<gene>
    <name evidence="2" type="ORF">URODEC1_LOCUS117003</name>
</gene>
<dbReference type="AlphaFoldDB" id="A0ABC9GN11"/>
<dbReference type="PANTHER" id="PTHR33978:SF18">
    <property type="entry name" value="OS01G0656300 PROTEIN"/>
    <property type="match status" value="1"/>
</dbReference>
<protein>
    <submittedName>
        <fullName evidence="2">Uncharacterized protein</fullName>
    </submittedName>
</protein>
<evidence type="ECO:0000313" key="3">
    <source>
        <dbReference type="Proteomes" id="UP001497457"/>
    </source>
</evidence>
<proteinExistence type="predicted"/>
<reference evidence="2" key="1">
    <citation type="submission" date="2024-10" db="EMBL/GenBank/DDBJ databases">
        <authorList>
            <person name="Ryan C."/>
        </authorList>
    </citation>
    <scope>NUCLEOTIDE SEQUENCE [LARGE SCALE GENOMIC DNA]</scope>
</reference>
<accession>A0ABC9GN11</accession>
<organism evidence="2 3">
    <name type="scientific">Urochloa decumbens</name>
    <dbReference type="NCBI Taxonomy" id="240449"/>
    <lineage>
        <taxon>Eukaryota</taxon>
        <taxon>Viridiplantae</taxon>
        <taxon>Streptophyta</taxon>
        <taxon>Embryophyta</taxon>
        <taxon>Tracheophyta</taxon>
        <taxon>Spermatophyta</taxon>
        <taxon>Magnoliopsida</taxon>
        <taxon>Liliopsida</taxon>
        <taxon>Poales</taxon>
        <taxon>Poaceae</taxon>
        <taxon>PACMAD clade</taxon>
        <taxon>Panicoideae</taxon>
        <taxon>Panicodae</taxon>
        <taxon>Paniceae</taxon>
        <taxon>Melinidinae</taxon>
        <taxon>Urochloa</taxon>
    </lineage>
</organism>
<dbReference type="Proteomes" id="UP001497457">
    <property type="component" value="Chromosome 9rd"/>
</dbReference>
<evidence type="ECO:0000256" key="1">
    <source>
        <dbReference type="SAM" id="MobiDB-lite"/>
    </source>
</evidence>
<dbReference type="PANTHER" id="PTHR33978">
    <property type="entry name" value="SERINE/THREONINE-KINASE"/>
    <property type="match status" value="1"/>
</dbReference>
<evidence type="ECO:0000313" key="2">
    <source>
        <dbReference type="EMBL" id="CAL5096338.1"/>
    </source>
</evidence>
<keyword evidence="3" id="KW-1185">Reference proteome</keyword>
<dbReference type="EMBL" id="OZ075119">
    <property type="protein sequence ID" value="CAL5096338.1"/>
    <property type="molecule type" value="Genomic_DNA"/>
</dbReference>
<feature type="region of interest" description="Disordered" evidence="1">
    <location>
        <begin position="1"/>
        <end position="26"/>
    </location>
</feature>
<name>A0ABC9GN11_9POAL</name>